<dbReference type="Pfam" id="PF11086">
    <property type="entry name" value="DUF2878"/>
    <property type="match status" value="1"/>
</dbReference>
<organism evidence="3 5">
    <name type="scientific">Shewanella psychromarinicola</name>
    <dbReference type="NCBI Taxonomy" id="2487742"/>
    <lineage>
        <taxon>Bacteria</taxon>
        <taxon>Pseudomonadati</taxon>
        <taxon>Pseudomonadota</taxon>
        <taxon>Gammaproteobacteria</taxon>
        <taxon>Alteromonadales</taxon>
        <taxon>Shewanellaceae</taxon>
        <taxon>Shewanella</taxon>
    </lineage>
</organism>
<keyword evidence="4" id="KW-1185">Reference proteome</keyword>
<evidence type="ECO:0000256" key="1">
    <source>
        <dbReference type="SAM" id="Phobius"/>
    </source>
</evidence>
<dbReference type="RefSeq" id="WP_124012303.1">
    <property type="nucleotide sequence ID" value="NZ_CP034073.1"/>
</dbReference>
<evidence type="ECO:0000313" key="2">
    <source>
        <dbReference type="EMBL" id="AZG35173.1"/>
    </source>
</evidence>
<reference evidence="3" key="3">
    <citation type="submission" date="2018-11" db="EMBL/GenBank/DDBJ databases">
        <authorList>
            <person name="Hwang Y.J."/>
            <person name="Hwang C.Y."/>
        </authorList>
    </citation>
    <scope>NUCLEOTIDE SEQUENCE</scope>
    <source>
        <strain evidence="3">R106</strain>
    </source>
</reference>
<keyword evidence="1" id="KW-0472">Membrane</keyword>
<name>A0A3N4E491_9GAMM</name>
<feature type="transmembrane region" description="Helical" evidence="1">
    <location>
        <begin position="143"/>
        <end position="161"/>
    </location>
</feature>
<evidence type="ECO:0000313" key="3">
    <source>
        <dbReference type="EMBL" id="RPA33025.1"/>
    </source>
</evidence>
<dbReference type="Proteomes" id="UP000278855">
    <property type="component" value="Unassembled WGS sequence"/>
</dbReference>
<accession>A0A3N4E491</accession>
<reference evidence="2 4" key="1">
    <citation type="submission" date="2018-11" db="EMBL/GenBank/DDBJ databases">
        <title>Shewanella sp. M2.</title>
        <authorList>
            <person name="Hwang Y.J."/>
            <person name="Hwang C.Y."/>
        </authorList>
    </citation>
    <scope>NUCLEOTIDE SEQUENCE [LARGE SCALE GENOMIC DNA]</scope>
    <source>
        <strain evidence="2 4">M2</strain>
    </source>
</reference>
<dbReference type="EMBL" id="CP034073">
    <property type="protein sequence ID" value="AZG35173.1"/>
    <property type="molecule type" value="Genomic_DNA"/>
</dbReference>
<dbReference type="KEGG" id="spsr:EGC80_09730"/>
<keyword evidence="1" id="KW-1133">Transmembrane helix</keyword>
<protein>
    <submittedName>
        <fullName evidence="3">DUF2878 domain-containing protein</fullName>
    </submittedName>
</protein>
<feature type="transmembrane region" description="Helical" evidence="1">
    <location>
        <begin position="110"/>
        <end position="131"/>
    </location>
</feature>
<sequence length="176" mass="19557">MPTYALPSTLFILINAVCFQLVWWSGVIAQNQLIILSILLIIGHFLLSNSARHDALLMGVCGAIGIVVDSLLVWFGVFEFNIIPYWLAVLWCYFALSLDYSLAFFKTLPLWLQSILGGVFGCLSYLTGAKFDAVVLPLGYEKSALILALIWSGLFPVLIWVSKRIAPANMVLENNQ</sequence>
<feature type="transmembrane region" description="Helical" evidence="1">
    <location>
        <begin position="55"/>
        <end position="77"/>
    </location>
</feature>
<reference evidence="5" key="2">
    <citation type="submission" date="2018-11" db="EMBL/GenBank/DDBJ databases">
        <title>Shewanella sp. R106.</title>
        <authorList>
            <person name="Hwang Y.J."/>
            <person name="Hwang C.Y."/>
        </authorList>
    </citation>
    <scope>NUCLEOTIDE SEQUENCE [LARGE SCALE GENOMIC DNA]</scope>
    <source>
        <strain evidence="5">R106</strain>
    </source>
</reference>
<feature type="transmembrane region" description="Helical" evidence="1">
    <location>
        <begin position="83"/>
        <end position="103"/>
    </location>
</feature>
<dbReference type="OrthoDB" id="6522758at2"/>
<dbReference type="EMBL" id="RKKB01000002">
    <property type="protein sequence ID" value="RPA33025.1"/>
    <property type="molecule type" value="Genomic_DNA"/>
</dbReference>
<feature type="transmembrane region" description="Helical" evidence="1">
    <location>
        <begin position="28"/>
        <end position="48"/>
    </location>
</feature>
<evidence type="ECO:0000313" key="5">
    <source>
        <dbReference type="Proteomes" id="UP000278855"/>
    </source>
</evidence>
<gene>
    <name evidence="3" type="ORF">EGC77_06600</name>
    <name evidence="2" type="ORF">EGC80_09730</name>
</gene>
<evidence type="ECO:0000313" key="4">
    <source>
        <dbReference type="Proteomes" id="UP000273778"/>
    </source>
</evidence>
<dbReference type="AlphaFoldDB" id="A0A3N4E491"/>
<dbReference type="Proteomes" id="UP000273778">
    <property type="component" value="Chromosome"/>
</dbReference>
<keyword evidence="1" id="KW-0812">Transmembrane</keyword>
<dbReference type="InterPro" id="IPR021306">
    <property type="entry name" value="DUF2878"/>
</dbReference>
<proteinExistence type="predicted"/>